<sequence>MHKPLLVALLPLLAITQPASAQMENFSTGPVFEDFGPTAPVQQSEPLAQNTMFKISFDVATAADPDKINRTIESAARFINMHVAAGVPEENIQLAIVVHGGASLDLTNQAFFAAHKDGAKNASASAIAQLQDHGVTFYLCGQSAAAHGISNADLLPGVQMSLSAMTAHALLQQQDFTINPF</sequence>
<dbReference type="PANTHER" id="PTHR37691">
    <property type="entry name" value="BLR3518 PROTEIN"/>
    <property type="match status" value="1"/>
</dbReference>
<evidence type="ECO:0000313" key="2">
    <source>
        <dbReference type="EMBL" id="NVD26911.1"/>
    </source>
</evidence>
<keyword evidence="3" id="KW-1185">Reference proteome</keyword>
<organism evidence="2 3">
    <name type="scientific">Parasphingorhabdus flavimaris</name>
    <dbReference type="NCBI Taxonomy" id="266812"/>
    <lineage>
        <taxon>Bacteria</taxon>
        <taxon>Pseudomonadati</taxon>
        <taxon>Pseudomonadota</taxon>
        <taxon>Alphaproteobacteria</taxon>
        <taxon>Sphingomonadales</taxon>
        <taxon>Sphingomonadaceae</taxon>
        <taxon>Parasphingorhabdus</taxon>
    </lineage>
</organism>
<accession>A0ABX2MZM7</accession>
<dbReference type="SUPFAM" id="SSF75169">
    <property type="entry name" value="DsrEFH-like"/>
    <property type="match status" value="1"/>
</dbReference>
<keyword evidence="1" id="KW-0732">Signal</keyword>
<dbReference type="InterPro" id="IPR027396">
    <property type="entry name" value="DsrEFH-like"/>
</dbReference>
<dbReference type="EMBL" id="JABWMH010000001">
    <property type="protein sequence ID" value="NVD26911.1"/>
    <property type="molecule type" value="Genomic_DNA"/>
</dbReference>
<protein>
    <submittedName>
        <fullName evidence="2">DsrE family protein</fullName>
    </submittedName>
</protein>
<feature type="signal peptide" evidence="1">
    <location>
        <begin position="1"/>
        <end position="21"/>
    </location>
</feature>
<dbReference type="InterPro" id="IPR003787">
    <property type="entry name" value="Sulphur_relay_DsrE/F-like"/>
</dbReference>
<dbReference type="Proteomes" id="UP000652427">
    <property type="component" value="Unassembled WGS sequence"/>
</dbReference>
<dbReference type="PANTHER" id="PTHR37691:SF1">
    <property type="entry name" value="BLR3518 PROTEIN"/>
    <property type="match status" value="1"/>
</dbReference>
<name>A0ABX2MZM7_9SPHN</name>
<feature type="chain" id="PRO_5045579273" evidence="1">
    <location>
        <begin position="22"/>
        <end position="181"/>
    </location>
</feature>
<reference evidence="2 3" key="1">
    <citation type="submission" date="2020-06" db="EMBL/GenBank/DDBJ databases">
        <authorList>
            <person name="Kim S.-J."/>
            <person name="Park S.-J."/>
        </authorList>
    </citation>
    <scope>NUCLEOTIDE SEQUENCE [LARGE SCALE GENOMIC DNA]</scope>
    <source>
        <strain evidence="2 3">SW-151</strain>
    </source>
</reference>
<dbReference type="Pfam" id="PF02635">
    <property type="entry name" value="DsrE"/>
    <property type="match status" value="1"/>
</dbReference>
<comment type="caution">
    <text evidence="2">The sequence shown here is derived from an EMBL/GenBank/DDBJ whole genome shotgun (WGS) entry which is preliminary data.</text>
</comment>
<evidence type="ECO:0000256" key="1">
    <source>
        <dbReference type="SAM" id="SignalP"/>
    </source>
</evidence>
<proteinExistence type="predicted"/>
<dbReference type="RefSeq" id="WP_176278419.1">
    <property type="nucleotide sequence ID" value="NZ_JABWMH010000001.1"/>
</dbReference>
<dbReference type="Gene3D" id="3.40.1260.10">
    <property type="entry name" value="DsrEFH-like"/>
    <property type="match status" value="1"/>
</dbReference>
<gene>
    <name evidence="2" type="ORF">HUO14_03190</name>
</gene>
<evidence type="ECO:0000313" key="3">
    <source>
        <dbReference type="Proteomes" id="UP000652427"/>
    </source>
</evidence>